<dbReference type="InterPro" id="IPR007833">
    <property type="entry name" value="Capsule_polysaccharide_synth"/>
</dbReference>
<organism evidence="1 2">
    <name type="scientific">Citreimonas salinaria</name>
    <dbReference type="NCBI Taxonomy" id="321339"/>
    <lineage>
        <taxon>Bacteria</taxon>
        <taxon>Pseudomonadati</taxon>
        <taxon>Pseudomonadota</taxon>
        <taxon>Alphaproteobacteria</taxon>
        <taxon>Rhodobacterales</taxon>
        <taxon>Roseobacteraceae</taxon>
        <taxon>Citreimonas</taxon>
    </lineage>
</organism>
<gene>
    <name evidence="1" type="ORF">SAMN05444340_107111</name>
</gene>
<reference evidence="1 2" key="1">
    <citation type="submission" date="2016-10" db="EMBL/GenBank/DDBJ databases">
        <authorList>
            <person name="de Groot N.N."/>
        </authorList>
    </citation>
    <scope>NUCLEOTIDE SEQUENCE [LARGE SCALE GENOMIC DNA]</scope>
    <source>
        <strain evidence="1 2">DSM 26880</strain>
    </source>
</reference>
<accession>A0A1H3JMB5</accession>
<dbReference type="AlphaFoldDB" id="A0A1H3JMB5"/>
<dbReference type="CDD" id="cd16439">
    <property type="entry name" value="beta_Kdo_transferase_KpsC_2"/>
    <property type="match status" value="1"/>
</dbReference>
<keyword evidence="2" id="KW-1185">Reference proteome</keyword>
<dbReference type="Proteomes" id="UP000199286">
    <property type="component" value="Unassembled WGS sequence"/>
</dbReference>
<dbReference type="GO" id="GO:0015774">
    <property type="term" value="P:polysaccharide transport"/>
    <property type="evidence" value="ECO:0007669"/>
    <property type="project" value="InterPro"/>
</dbReference>
<name>A0A1H3JMB5_9RHOB</name>
<evidence type="ECO:0000313" key="2">
    <source>
        <dbReference type="Proteomes" id="UP000199286"/>
    </source>
</evidence>
<dbReference type="EMBL" id="FNPF01000007">
    <property type="protein sequence ID" value="SDY40675.1"/>
    <property type="molecule type" value="Genomic_DNA"/>
</dbReference>
<dbReference type="Pfam" id="PF05159">
    <property type="entry name" value="Capsule_synth"/>
    <property type="match status" value="4"/>
</dbReference>
<dbReference type="GO" id="GO:0000271">
    <property type="term" value="P:polysaccharide biosynthetic process"/>
    <property type="evidence" value="ECO:0007669"/>
    <property type="project" value="InterPro"/>
</dbReference>
<protein>
    <submittedName>
        <fullName evidence="1">Capsular polysaccharide export protein</fullName>
    </submittedName>
</protein>
<dbReference type="STRING" id="321339.SAMN05444340_107111"/>
<dbReference type="CDD" id="cd16440">
    <property type="entry name" value="beta_Kdo_transferase_KpsC_1"/>
    <property type="match status" value="1"/>
</dbReference>
<evidence type="ECO:0000313" key="1">
    <source>
        <dbReference type="EMBL" id="SDY40675.1"/>
    </source>
</evidence>
<sequence>MSHNDNEGQGRAGGEILRRLHVCNGGFLRPGMRRMLRHAGWQVALGLPGPEGHVGIWGASPTAHRGAALARRTGAALVRIEDAFLRSLHPGRVGEPPIGLLIDRRGVHFDAARPSDLEVLLATDPLDDHALLARARAGIARMQTSHLSKYSATLPDIEPPAPGYVLVVDQVRGDASVTASGADRARFLEMLTFARQENPGARIVLRTHPETARGLRPGHFTPADCTEGITLNDAPVSPWALLEGATAVYTVSSQMGFEAILAGHRPRVFGTPFYAGWGLSADETTLPRRARTLTRAQLFAAAMILYPYWHDPYRDRPATFEQALDAIEAQARAWREDRAGWVATGMRLWKRKPMQGFFGATRRVVFTENPDKARRVSASTGRRRMAWAGKAPAEDAVQVEDGFLRSRGLGAQLVPPLSLVLDGRGIYYDPTRPSGLERLIAESHGLREDERLRAERVIARIRAGGLSKYNLGGAVPDLPEGRRVLVVGQVEDDASIRLGSPEVRTNAALLQRARAERPDAVLLYKPHPDVEAGLRAGRAEAPERWADAVLAGTAIAPLLEAVDEVWTMTSLTGFEALLRGVAVTTLGAPFYAGWGLTRDLGPVPARRLAGPRSDVVALVHATLVAYPRYRDPVTGLACPVEVALERLESGHALPRGPVVRVLSKAQGLLASRASLWR</sequence>
<proteinExistence type="predicted"/>